<gene>
    <name evidence="1" type="ORF">ERS852411_00016</name>
</gene>
<evidence type="ECO:0000313" key="2">
    <source>
        <dbReference type="Proteomes" id="UP000095746"/>
    </source>
</evidence>
<name>A0A173XMN9_FLAPL</name>
<dbReference type="Proteomes" id="UP000095746">
    <property type="component" value="Unassembled WGS sequence"/>
</dbReference>
<accession>A0A173XMN9</accession>
<organism evidence="1 2">
    <name type="scientific">Flavonifractor plautii</name>
    <name type="common">Fusobacterium plautii</name>
    <dbReference type="NCBI Taxonomy" id="292800"/>
    <lineage>
        <taxon>Bacteria</taxon>
        <taxon>Bacillati</taxon>
        <taxon>Bacillota</taxon>
        <taxon>Clostridia</taxon>
        <taxon>Eubacteriales</taxon>
        <taxon>Oscillospiraceae</taxon>
        <taxon>Flavonifractor</taxon>
    </lineage>
</organism>
<dbReference type="EMBL" id="CYZT01000001">
    <property type="protein sequence ID" value="CUN52117.1"/>
    <property type="molecule type" value="Genomic_DNA"/>
</dbReference>
<dbReference type="AlphaFoldDB" id="A0A173XMN9"/>
<evidence type="ECO:0000313" key="1">
    <source>
        <dbReference type="EMBL" id="CUN52117.1"/>
    </source>
</evidence>
<proteinExistence type="predicted"/>
<sequence length="91" mass="10161">MMNPLCFVTITLHFEIRNSEMYGGNGSVGYSASSFQGVAHPEQADDSFVEAQRRIIAKLLSVPVEDVTVITKDAYDAATEEPEDDFDDRDW</sequence>
<reference evidence="1 2" key="1">
    <citation type="submission" date="2015-09" db="EMBL/GenBank/DDBJ databases">
        <authorList>
            <consortium name="Pathogen Informatics"/>
        </authorList>
    </citation>
    <scope>NUCLEOTIDE SEQUENCE [LARGE SCALE GENOMIC DNA]</scope>
    <source>
        <strain evidence="1 2">2789STDY5608854</strain>
    </source>
</reference>
<protein>
    <submittedName>
        <fullName evidence="1">Uncharacterized protein</fullName>
    </submittedName>
</protein>